<protein>
    <submittedName>
        <fullName evidence="2">Uncharacterized protein</fullName>
    </submittedName>
</protein>
<dbReference type="AlphaFoldDB" id="A0A6J7ZXL1"/>
<feature type="region of interest" description="Disordered" evidence="1">
    <location>
        <begin position="427"/>
        <end position="497"/>
    </location>
</feature>
<reference evidence="2 3" key="1">
    <citation type="submission" date="2020-06" db="EMBL/GenBank/DDBJ databases">
        <authorList>
            <person name="Li R."/>
            <person name="Bekaert M."/>
        </authorList>
    </citation>
    <scope>NUCLEOTIDE SEQUENCE [LARGE SCALE GENOMIC DNA]</scope>
    <source>
        <strain evidence="3">wild</strain>
    </source>
</reference>
<feature type="compositionally biased region" description="Low complexity" evidence="1">
    <location>
        <begin position="453"/>
        <end position="467"/>
    </location>
</feature>
<feature type="region of interest" description="Disordered" evidence="1">
    <location>
        <begin position="257"/>
        <end position="355"/>
    </location>
</feature>
<feature type="region of interest" description="Disordered" evidence="1">
    <location>
        <begin position="380"/>
        <end position="405"/>
    </location>
</feature>
<name>A0A6J7ZXL1_MYTCO</name>
<feature type="region of interest" description="Disordered" evidence="1">
    <location>
        <begin position="131"/>
        <end position="161"/>
    </location>
</feature>
<feature type="compositionally biased region" description="Polar residues" evidence="1">
    <location>
        <begin position="314"/>
        <end position="354"/>
    </location>
</feature>
<dbReference type="Proteomes" id="UP000507470">
    <property type="component" value="Unassembled WGS sequence"/>
</dbReference>
<feature type="region of interest" description="Disordered" evidence="1">
    <location>
        <begin position="219"/>
        <end position="238"/>
    </location>
</feature>
<sequence length="497" mass="56822">MPSCIDEDEYPTQEMDRCRISDDILPCCEESLLHSQTLQPEVIGSAYGSQYDRQENVEYEPSDKPDPPGQNQAFRCQENNQSVGIQHDNSESMIEVQLNQQPRFVGENFKSYEPSTVMTEQHFQKPQLNDRFQQSQPPTDQDFYSQNRQTGNQHSRSLDNSVNYIQPPQQTVQLPVEHTINSNQQRQQTVQLPVEHTVNYNQQHQQAVQLPVEQTVNHSRSHNQANQQPVEHTVHNTQPTQQTIQHSIRHTISNIQHQPQGTSMSNRQMPTQPTVNRSTPTTVIRSTKPVDQRATGQQPPQPTIHSQPVPIPHISSQVPPTQQFFNRPGQHQPNTNQSGFQQPPINTIGQQGQPPQAILHQQKFYRQQPVQDLNNVTAPLHQPQQPFGNIPYQQGRPDQPSTTQNLAQVTAQSCYYGAAPHLPVYPQQQQQQQMYKNRPEAQFQDQRSISRVTSCSNSDSDSSSTTSGVLYRRSRHKSRNHRTHSRHSVSSRHVSPR</sequence>
<organism evidence="2 3">
    <name type="scientific">Mytilus coruscus</name>
    <name type="common">Sea mussel</name>
    <dbReference type="NCBI Taxonomy" id="42192"/>
    <lineage>
        <taxon>Eukaryota</taxon>
        <taxon>Metazoa</taxon>
        <taxon>Spiralia</taxon>
        <taxon>Lophotrochozoa</taxon>
        <taxon>Mollusca</taxon>
        <taxon>Bivalvia</taxon>
        <taxon>Autobranchia</taxon>
        <taxon>Pteriomorphia</taxon>
        <taxon>Mytilida</taxon>
        <taxon>Mytiloidea</taxon>
        <taxon>Mytilidae</taxon>
        <taxon>Mytilinae</taxon>
        <taxon>Mytilus</taxon>
    </lineage>
</organism>
<gene>
    <name evidence="2" type="ORF">MCOR_788</name>
</gene>
<evidence type="ECO:0000313" key="3">
    <source>
        <dbReference type="Proteomes" id="UP000507470"/>
    </source>
</evidence>
<feature type="compositionally biased region" description="Basic residues" evidence="1">
    <location>
        <begin position="472"/>
        <end position="497"/>
    </location>
</feature>
<evidence type="ECO:0000256" key="1">
    <source>
        <dbReference type="SAM" id="MobiDB-lite"/>
    </source>
</evidence>
<evidence type="ECO:0000313" key="2">
    <source>
        <dbReference type="EMBL" id="CAC5356820.1"/>
    </source>
</evidence>
<accession>A0A6J7ZXL1</accession>
<keyword evidence="3" id="KW-1185">Reference proteome</keyword>
<feature type="compositionally biased region" description="Polar residues" evidence="1">
    <location>
        <begin position="294"/>
        <end position="306"/>
    </location>
</feature>
<feature type="compositionally biased region" description="Polar residues" evidence="1">
    <location>
        <begin position="257"/>
        <end position="285"/>
    </location>
</feature>
<dbReference type="EMBL" id="CACVKT020000192">
    <property type="protein sequence ID" value="CAC5356820.1"/>
    <property type="molecule type" value="Genomic_DNA"/>
</dbReference>
<proteinExistence type="predicted"/>
<feature type="compositionally biased region" description="Polar residues" evidence="1">
    <location>
        <begin position="443"/>
        <end position="452"/>
    </location>
</feature>